<protein>
    <recommendedName>
        <fullName evidence="5">Helicase C-terminal domain-containing protein</fullName>
    </recommendedName>
</protein>
<evidence type="ECO:0000256" key="1">
    <source>
        <dbReference type="ARBA" id="ARBA00022741"/>
    </source>
</evidence>
<dbReference type="EMBL" id="QCYG01000004">
    <property type="protein sequence ID" value="PVA07089.1"/>
    <property type="molecule type" value="Genomic_DNA"/>
</dbReference>
<evidence type="ECO:0000256" key="4">
    <source>
        <dbReference type="ARBA" id="ARBA00022840"/>
    </source>
</evidence>
<keyword evidence="1" id="KW-0547">Nucleotide-binding</keyword>
<name>A0A2T7FY48_9RHOB</name>
<organism evidence="6 7">
    <name type="scientific">Thalassorhabdomicrobium marinisediminis</name>
    <dbReference type="NCBI Taxonomy" id="2170577"/>
    <lineage>
        <taxon>Bacteria</taxon>
        <taxon>Pseudomonadati</taxon>
        <taxon>Pseudomonadota</taxon>
        <taxon>Alphaproteobacteria</taxon>
        <taxon>Rhodobacterales</taxon>
        <taxon>Paracoccaceae</taxon>
        <taxon>Thalassorhabdomicrobium</taxon>
    </lineage>
</organism>
<comment type="caution">
    <text evidence="6">The sequence shown here is derived from an EMBL/GenBank/DDBJ whole genome shotgun (WGS) entry which is preliminary data.</text>
</comment>
<feature type="domain" description="Helicase C-terminal" evidence="5">
    <location>
        <begin position="1"/>
        <end position="151"/>
    </location>
</feature>
<dbReference type="PANTHER" id="PTHR47961">
    <property type="entry name" value="DNA POLYMERASE THETA, PUTATIVE (AFU_ORTHOLOGUE AFUA_1G05260)-RELATED"/>
    <property type="match status" value="1"/>
</dbReference>
<dbReference type="Pfam" id="PF00271">
    <property type="entry name" value="Helicase_C"/>
    <property type="match status" value="1"/>
</dbReference>
<reference evidence="6 7" key="1">
    <citation type="submission" date="2018-04" db="EMBL/GenBank/DDBJ databases">
        <title>Pelagivirga bohaiensis gen. nov., sp. nov., a bacterium isolated from the Bohai Sea.</title>
        <authorList>
            <person name="Ji X."/>
        </authorList>
    </citation>
    <scope>NUCLEOTIDE SEQUENCE [LARGE SCALE GENOMIC DNA]</scope>
    <source>
        <strain evidence="6 7">BH-SD16</strain>
    </source>
</reference>
<evidence type="ECO:0000259" key="5">
    <source>
        <dbReference type="PROSITE" id="PS51194"/>
    </source>
</evidence>
<keyword evidence="7" id="KW-1185">Reference proteome</keyword>
<dbReference type="GO" id="GO:0005524">
    <property type="term" value="F:ATP binding"/>
    <property type="evidence" value="ECO:0007669"/>
    <property type="project" value="UniProtKB-KW"/>
</dbReference>
<evidence type="ECO:0000256" key="2">
    <source>
        <dbReference type="ARBA" id="ARBA00022801"/>
    </source>
</evidence>
<keyword evidence="3" id="KW-0347">Helicase</keyword>
<dbReference type="AlphaFoldDB" id="A0A2T7FY48"/>
<dbReference type="InterPro" id="IPR050474">
    <property type="entry name" value="Hel308_SKI2-like"/>
</dbReference>
<dbReference type="SMART" id="SM00490">
    <property type="entry name" value="HELICc"/>
    <property type="match status" value="1"/>
</dbReference>
<sequence length="155" mass="16719">MGGADQLYLTLQSGKLVSQAATHHGQLLPEERQLAETLYRRDEALSALAATPTLGQGMNLPADLVIIAEDSQYDVASGRKDLLEPEDLLNAAGRAGESATGIVLVIPGKVVPLDDAENKIGERWTRLRAIFGQSDQCLVLDDPFTALMDRIHDKA</sequence>
<dbReference type="Proteomes" id="UP000244817">
    <property type="component" value="Unassembled WGS sequence"/>
</dbReference>
<evidence type="ECO:0000313" key="7">
    <source>
        <dbReference type="Proteomes" id="UP000244817"/>
    </source>
</evidence>
<keyword evidence="2" id="KW-0378">Hydrolase</keyword>
<keyword evidence="4" id="KW-0067">ATP-binding</keyword>
<evidence type="ECO:0000313" key="6">
    <source>
        <dbReference type="EMBL" id="PVA07089.1"/>
    </source>
</evidence>
<gene>
    <name evidence="6" type="ORF">DC363_08100</name>
</gene>
<dbReference type="InterPro" id="IPR001650">
    <property type="entry name" value="Helicase_C-like"/>
</dbReference>
<proteinExistence type="predicted"/>
<dbReference type="PANTHER" id="PTHR47961:SF6">
    <property type="entry name" value="DNA-DIRECTED DNA POLYMERASE"/>
    <property type="match status" value="1"/>
</dbReference>
<dbReference type="PROSITE" id="PS51194">
    <property type="entry name" value="HELICASE_CTER"/>
    <property type="match status" value="1"/>
</dbReference>
<dbReference type="GO" id="GO:0016787">
    <property type="term" value="F:hydrolase activity"/>
    <property type="evidence" value="ECO:0007669"/>
    <property type="project" value="UniProtKB-KW"/>
</dbReference>
<dbReference type="GO" id="GO:0004386">
    <property type="term" value="F:helicase activity"/>
    <property type="evidence" value="ECO:0007669"/>
    <property type="project" value="UniProtKB-KW"/>
</dbReference>
<dbReference type="InterPro" id="IPR027417">
    <property type="entry name" value="P-loop_NTPase"/>
</dbReference>
<dbReference type="SUPFAM" id="SSF52540">
    <property type="entry name" value="P-loop containing nucleoside triphosphate hydrolases"/>
    <property type="match status" value="1"/>
</dbReference>
<dbReference type="Gene3D" id="3.40.50.300">
    <property type="entry name" value="P-loop containing nucleotide triphosphate hydrolases"/>
    <property type="match status" value="1"/>
</dbReference>
<accession>A0A2T7FY48</accession>
<evidence type="ECO:0000256" key="3">
    <source>
        <dbReference type="ARBA" id="ARBA00022806"/>
    </source>
</evidence>